<gene>
    <name evidence="1" type="ORF">SNR37_001598</name>
</gene>
<keyword evidence="2" id="KW-1185">Reference proteome</keyword>
<reference evidence="2" key="1">
    <citation type="submission" date="2023-07" db="EMBL/GenBank/DDBJ databases">
        <title>Draft genome sequence of Agarivorans aestuarii strain ZMCS4, a CAZymes producing bacteria isolated from the marine brown algae Clodostephus spongiosus.</title>
        <authorList>
            <person name="Lorente B."/>
            <person name="Cabral C."/>
            <person name="Frias J."/>
            <person name="Faria J."/>
            <person name="Toubarro D."/>
        </authorList>
    </citation>
    <scope>NUCLEOTIDE SEQUENCE [LARGE SCALE GENOMIC DNA]</scope>
    <source>
        <strain evidence="2">ZMCS4</strain>
    </source>
</reference>
<accession>A0ABU7GA30</accession>
<organism evidence="1 2">
    <name type="scientific">Agarivorans aestuarii</name>
    <dbReference type="NCBI Taxonomy" id="1563703"/>
    <lineage>
        <taxon>Bacteria</taxon>
        <taxon>Pseudomonadati</taxon>
        <taxon>Pseudomonadota</taxon>
        <taxon>Gammaproteobacteria</taxon>
        <taxon>Alteromonadales</taxon>
        <taxon>Alteromonadaceae</taxon>
        <taxon>Agarivorans</taxon>
    </lineage>
</organism>
<evidence type="ECO:0000313" key="2">
    <source>
        <dbReference type="Proteomes" id="UP001310248"/>
    </source>
</evidence>
<name>A0ABU7GA30_9ALTE</name>
<evidence type="ECO:0000313" key="1">
    <source>
        <dbReference type="EMBL" id="MEE1676266.1"/>
    </source>
</evidence>
<comment type="caution">
    <text evidence="1">The sequence shown here is derived from an EMBL/GenBank/DDBJ whole genome shotgun (WGS) entry which is preliminary data.</text>
</comment>
<dbReference type="PROSITE" id="PS51257">
    <property type="entry name" value="PROKAR_LIPOPROTEIN"/>
    <property type="match status" value="1"/>
</dbReference>
<dbReference type="EMBL" id="JAYDYW010000019">
    <property type="protein sequence ID" value="MEE1676266.1"/>
    <property type="molecule type" value="Genomic_DNA"/>
</dbReference>
<sequence length="173" mass="19656">MKVKLYVVLLSIVTGILSGCELTRPNQQVVPVSDAQQPELGEFDPAAYYLNLETLNEDQIFNELELLLLDPQQGNNGIKLGLIYAYKKSPVKNPHRAHALFNKALASDQAFIQRGMLVALNDQIADSLRWLHKYEDLASTQQQQEDLLQQQIGALKMQLDELTRIEQQLNERN</sequence>
<reference evidence="1 2" key="2">
    <citation type="submission" date="2023-12" db="EMBL/GenBank/DDBJ databases">
        <authorList>
            <consortium name="Cladostephus spongiosus"/>
            <person name="Lorente B."/>
            <person name="Cabral C."/>
            <person name="Frias J."/>
            <person name="Faria J."/>
            <person name="Toubarro D."/>
        </authorList>
    </citation>
    <scope>NUCLEOTIDE SEQUENCE [LARGE SCALE GENOMIC DNA]</scope>
    <source>
        <strain evidence="1 2">ZMCS4</strain>
    </source>
</reference>
<protein>
    <submittedName>
        <fullName evidence="1">Uncharacterized protein</fullName>
    </submittedName>
</protein>
<dbReference type="Proteomes" id="UP001310248">
    <property type="component" value="Unassembled WGS sequence"/>
</dbReference>
<proteinExistence type="predicted"/>
<dbReference type="RefSeq" id="WP_329776955.1">
    <property type="nucleotide sequence ID" value="NZ_JAYDYW010000019.1"/>
</dbReference>